<reference evidence="1" key="1">
    <citation type="submission" date="2022-08" db="EMBL/GenBank/DDBJ databases">
        <authorList>
            <consortium name="DOE Joint Genome Institute"/>
            <person name="Min B."/>
            <person name="Riley R."/>
            <person name="Sierra-Patev S."/>
            <person name="Naranjo-Ortiz M."/>
            <person name="Looney B."/>
            <person name="Konkel Z."/>
            <person name="Slot J.C."/>
            <person name="Sakamoto Y."/>
            <person name="Steenwyk J.L."/>
            <person name="Rokas A."/>
            <person name="Carro J."/>
            <person name="Camarero S."/>
            <person name="Ferreira P."/>
            <person name="Molpeceres G."/>
            <person name="Ruiz-Duenas F.J."/>
            <person name="Serrano A."/>
            <person name="Henrissat B."/>
            <person name="Drula E."/>
            <person name="Hughes K.W."/>
            <person name="Mata J.L."/>
            <person name="Ishikawa N.K."/>
            <person name="Vargas-Isla R."/>
            <person name="Ushijima S."/>
            <person name="Smith C.A."/>
            <person name="Ahrendt S."/>
            <person name="Andreopoulos W."/>
            <person name="He G."/>
            <person name="Labutti K."/>
            <person name="Lipzen A."/>
            <person name="Ng V."/>
            <person name="Sandor L."/>
            <person name="Barry K."/>
            <person name="Martinez A.T."/>
            <person name="Xiao Y."/>
            <person name="Gibbons J.G."/>
            <person name="Terashima K."/>
            <person name="Hibbett D.S."/>
            <person name="Grigoriev I.V."/>
        </authorList>
    </citation>
    <scope>NUCLEOTIDE SEQUENCE</scope>
    <source>
        <strain evidence="1">TFB9207</strain>
    </source>
</reference>
<keyword evidence="2" id="KW-1185">Reference proteome</keyword>
<evidence type="ECO:0000313" key="2">
    <source>
        <dbReference type="Proteomes" id="UP001163846"/>
    </source>
</evidence>
<name>A0AA38PBK9_9AGAR</name>
<dbReference type="Proteomes" id="UP001163846">
    <property type="component" value="Unassembled WGS sequence"/>
</dbReference>
<organism evidence="1 2">
    <name type="scientific">Lentinula raphanica</name>
    <dbReference type="NCBI Taxonomy" id="153919"/>
    <lineage>
        <taxon>Eukaryota</taxon>
        <taxon>Fungi</taxon>
        <taxon>Dikarya</taxon>
        <taxon>Basidiomycota</taxon>
        <taxon>Agaricomycotina</taxon>
        <taxon>Agaricomycetes</taxon>
        <taxon>Agaricomycetidae</taxon>
        <taxon>Agaricales</taxon>
        <taxon>Marasmiineae</taxon>
        <taxon>Omphalotaceae</taxon>
        <taxon>Lentinula</taxon>
    </lineage>
</organism>
<protein>
    <submittedName>
        <fullName evidence="1">Uncharacterized protein</fullName>
    </submittedName>
</protein>
<comment type="caution">
    <text evidence="1">The sequence shown here is derived from an EMBL/GenBank/DDBJ whole genome shotgun (WGS) entry which is preliminary data.</text>
</comment>
<dbReference type="EMBL" id="MU806103">
    <property type="protein sequence ID" value="KAJ3839904.1"/>
    <property type="molecule type" value="Genomic_DNA"/>
</dbReference>
<evidence type="ECO:0000313" key="1">
    <source>
        <dbReference type="EMBL" id="KAJ3839904.1"/>
    </source>
</evidence>
<gene>
    <name evidence="1" type="ORF">F5878DRAFT_94454</name>
</gene>
<accession>A0AA38PBK9</accession>
<dbReference type="AlphaFoldDB" id="A0AA38PBK9"/>
<sequence>MVSEWAVWSGYQIDVDAFKNFIGVLLGTEDRPKPDKAIDAYVYDYVRWKNHLPRKEAAKSPKIRFHSADPESGRVTHIFFPIRFIPFTSERQFDDPTHPDYPIAHEETEKDKAKLERWLDYINTKHGGEHRITVDQFEFAVMEDLHPLAEWRVF</sequence>
<proteinExistence type="predicted"/>